<keyword evidence="2" id="KW-0285">Flavoprotein</keyword>
<dbReference type="AlphaFoldDB" id="A0A6A4H3X7"/>
<dbReference type="EMBL" id="ML769597">
    <property type="protein sequence ID" value="KAE9392388.1"/>
    <property type="molecule type" value="Genomic_DNA"/>
</dbReference>
<accession>A0A6A4H3X7</accession>
<gene>
    <name evidence="7" type="ORF">BT96DRAFT_959343</name>
</gene>
<dbReference type="OrthoDB" id="1878542at2759"/>
<evidence type="ECO:0000259" key="6">
    <source>
        <dbReference type="Pfam" id="PF01494"/>
    </source>
</evidence>
<name>A0A6A4H3X7_9AGAR</name>
<dbReference type="PANTHER" id="PTHR13789">
    <property type="entry name" value="MONOOXYGENASE"/>
    <property type="match status" value="1"/>
</dbReference>
<evidence type="ECO:0000256" key="5">
    <source>
        <dbReference type="ARBA" id="ARBA00023033"/>
    </source>
</evidence>
<keyword evidence="3" id="KW-0274">FAD</keyword>
<dbReference type="Pfam" id="PF01494">
    <property type="entry name" value="FAD_binding_3"/>
    <property type="match status" value="1"/>
</dbReference>
<evidence type="ECO:0000313" key="8">
    <source>
        <dbReference type="Proteomes" id="UP000799118"/>
    </source>
</evidence>
<sequence>MVGPFIVGGGIGGLASAYSLASAGHRVTVLEAVPVPGEIGAGIQITPNVTCILTRWGLGSKLKEIAGRDTPESVLIHHANGETLLRMPGGDETEKRYGAPTYHIHRADLHNLLYDLAKPHITFRRASRVSSIDPSLHQTFIADVIIGADGIRSVVRDVVVGHSQQVRYTGDSAYRFMIPTEHMLSDPDLRPLVNKRCVWAGPQKHLVAYGIVWVCFRREFRGRKLLNVAALVEDKDEEAGYSWTAQSDTDGMRAQFLGWEPRVTKLLALVKSPQVLKFKLMDCAPLETWVHAQGRVALMGDACHPMLPYRAQGAAMAIEDAEVLGKLFSHITHPKQIPSLLKAYESIRFERTTNTQRLEAEFRELYHLRDGPEQEARDARLRMGMEVQDALEKGQAIASEKLSAVECGQRTRQAEDDAQYGYDVGQETDKWWEENGATILSIN</sequence>
<evidence type="ECO:0000256" key="1">
    <source>
        <dbReference type="ARBA" id="ARBA00007992"/>
    </source>
</evidence>
<keyword evidence="5" id="KW-0503">Monooxygenase</keyword>
<dbReference type="SUPFAM" id="SSF54373">
    <property type="entry name" value="FAD-linked reductases, C-terminal domain"/>
    <property type="match status" value="1"/>
</dbReference>
<evidence type="ECO:0000313" key="7">
    <source>
        <dbReference type="EMBL" id="KAE9392388.1"/>
    </source>
</evidence>
<proteinExistence type="inferred from homology"/>
<dbReference type="SUPFAM" id="SSF51905">
    <property type="entry name" value="FAD/NAD(P)-binding domain"/>
    <property type="match status" value="1"/>
</dbReference>
<dbReference type="InterPro" id="IPR036188">
    <property type="entry name" value="FAD/NAD-bd_sf"/>
</dbReference>
<dbReference type="PANTHER" id="PTHR13789:SF147">
    <property type="entry name" value="PUTATIVE (AFU_ORTHOLOGUE AFUA_2G01950)-RELATED"/>
    <property type="match status" value="1"/>
</dbReference>
<dbReference type="GO" id="GO:0004497">
    <property type="term" value="F:monooxygenase activity"/>
    <property type="evidence" value="ECO:0007669"/>
    <property type="project" value="UniProtKB-KW"/>
</dbReference>
<dbReference type="InterPro" id="IPR002938">
    <property type="entry name" value="FAD-bd"/>
</dbReference>
<dbReference type="Proteomes" id="UP000799118">
    <property type="component" value="Unassembled WGS sequence"/>
</dbReference>
<dbReference type="PRINTS" id="PR00420">
    <property type="entry name" value="RNGMNOXGNASE"/>
</dbReference>
<evidence type="ECO:0000256" key="4">
    <source>
        <dbReference type="ARBA" id="ARBA00023002"/>
    </source>
</evidence>
<reference evidence="7" key="1">
    <citation type="journal article" date="2019" name="Environ. Microbiol.">
        <title>Fungal ecological strategies reflected in gene transcription - a case study of two litter decomposers.</title>
        <authorList>
            <person name="Barbi F."/>
            <person name="Kohler A."/>
            <person name="Barry K."/>
            <person name="Baskaran P."/>
            <person name="Daum C."/>
            <person name="Fauchery L."/>
            <person name="Ihrmark K."/>
            <person name="Kuo A."/>
            <person name="LaButti K."/>
            <person name="Lipzen A."/>
            <person name="Morin E."/>
            <person name="Grigoriev I.V."/>
            <person name="Henrissat B."/>
            <person name="Lindahl B."/>
            <person name="Martin F."/>
        </authorList>
    </citation>
    <scope>NUCLEOTIDE SEQUENCE</scope>
    <source>
        <strain evidence="7">JB14</strain>
    </source>
</reference>
<keyword evidence="8" id="KW-1185">Reference proteome</keyword>
<dbReference type="Gene3D" id="3.50.50.60">
    <property type="entry name" value="FAD/NAD(P)-binding domain"/>
    <property type="match status" value="1"/>
</dbReference>
<feature type="domain" description="FAD-binding" evidence="6">
    <location>
        <begin position="292"/>
        <end position="353"/>
    </location>
</feature>
<dbReference type="GO" id="GO:0071949">
    <property type="term" value="F:FAD binding"/>
    <property type="evidence" value="ECO:0007669"/>
    <property type="project" value="InterPro"/>
</dbReference>
<organism evidence="7 8">
    <name type="scientific">Gymnopus androsaceus JB14</name>
    <dbReference type="NCBI Taxonomy" id="1447944"/>
    <lineage>
        <taxon>Eukaryota</taxon>
        <taxon>Fungi</taxon>
        <taxon>Dikarya</taxon>
        <taxon>Basidiomycota</taxon>
        <taxon>Agaricomycotina</taxon>
        <taxon>Agaricomycetes</taxon>
        <taxon>Agaricomycetidae</taxon>
        <taxon>Agaricales</taxon>
        <taxon>Marasmiineae</taxon>
        <taxon>Omphalotaceae</taxon>
        <taxon>Gymnopus</taxon>
    </lineage>
</organism>
<keyword evidence="4" id="KW-0560">Oxidoreductase</keyword>
<comment type="similarity">
    <text evidence="1">Belongs to the paxM FAD-dependent monooxygenase family.</text>
</comment>
<dbReference type="Pfam" id="PF13450">
    <property type="entry name" value="NAD_binding_8"/>
    <property type="match status" value="1"/>
</dbReference>
<evidence type="ECO:0000256" key="2">
    <source>
        <dbReference type="ARBA" id="ARBA00022630"/>
    </source>
</evidence>
<protein>
    <submittedName>
        <fullName evidence="7">FAD/NAD(P)-binding domain-containing protein</fullName>
    </submittedName>
</protein>
<evidence type="ECO:0000256" key="3">
    <source>
        <dbReference type="ARBA" id="ARBA00022827"/>
    </source>
</evidence>
<dbReference type="InterPro" id="IPR050493">
    <property type="entry name" value="FAD-dep_Monooxygenase_BioMet"/>
</dbReference>